<protein>
    <submittedName>
        <fullName evidence="1">Uncharacterized protein</fullName>
    </submittedName>
</protein>
<dbReference type="AlphaFoldDB" id="S7XFN1"/>
<evidence type="ECO:0000313" key="1">
    <source>
        <dbReference type="EMBL" id="EPR77854.1"/>
    </source>
</evidence>
<dbReference type="EMBL" id="ATCN01001202">
    <property type="protein sequence ID" value="EPR77854.1"/>
    <property type="molecule type" value="Genomic_DNA"/>
</dbReference>
<keyword evidence="2" id="KW-1185">Reference proteome</keyword>
<dbReference type="HOGENOM" id="CLU_2689427_0_0_1"/>
<dbReference type="OMA" id="WKCIRNT"/>
<dbReference type="VEuPathDB" id="MicrosporidiaDB:SLOPH_2732"/>
<accession>S7XFN1</accession>
<sequence>MSNKEKKSKIEIIEDPRFHAKCNYTKHYKDYGFLYPKEVTQKLKERFIRRSKEDKKVKKGKKRFYVKKKPIVKE</sequence>
<name>S7XFN1_SPRLO</name>
<organism evidence="1 2">
    <name type="scientific">Spraguea lophii (strain 42_110)</name>
    <name type="common">Microsporidian parasite</name>
    <dbReference type="NCBI Taxonomy" id="1358809"/>
    <lineage>
        <taxon>Eukaryota</taxon>
        <taxon>Fungi</taxon>
        <taxon>Fungi incertae sedis</taxon>
        <taxon>Microsporidia</taxon>
        <taxon>Spragueidae</taxon>
        <taxon>Spraguea</taxon>
    </lineage>
</organism>
<evidence type="ECO:0000313" key="2">
    <source>
        <dbReference type="Proteomes" id="UP000014978"/>
    </source>
</evidence>
<comment type="caution">
    <text evidence="1">The sequence shown here is derived from an EMBL/GenBank/DDBJ whole genome shotgun (WGS) entry which is preliminary data.</text>
</comment>
<gene>
    <name evidence="1" type="ORF">SLOPH_2732</name>
</gene>
<dbReference type="Proteomes" id="UP000014978">
    <property type="component" value="Unassembled WGS sequence"/>
</dbReference>
<dbReference type="InParanoid" id="S7XFN1"/>
<proteinExistence type="predicted"/>
<reference evidence="2" key="1">
    <citation type="journal article" date="2013" name="PLoS Genet.">
        <title>The genome of Spraguea lophii and the basis of host-microsporidian interactions.</title>
        <authorList>
            <person name="Campbell S.E."/>
            <person name="Williams T.A."/>
            <person name="Yousuf A."/>
            <person name="Soanes D.M."/>
            <person name="Paszkiewicz K.H."/>
            <person name="Williams B.A.P."/>
        </authorList>
    </citation>
    <scope>NUCLEOTIDE SEQUENCE [LARGE SCALE GENOMIC DNA]</scope>
    <source>
        <strain evidence="2">42_110</strain>
    </source>
</reference>